<keyword evidence="3" id="KW-1185">Reference proteome</keyword>
<dbReference type="GO" id="GO:0016491">
    <property type="term" value="F:oxidoreductase activity"/>
    <property type="evidence" value="ECO:0007669"/>
    <property type="project" value="InterPro"/>
</dbReference>
<dbReference type="Proteomes" id="UP000660110">
    <property type="component" value="Unassembled WGS sequence"/>
</dbReference>
<reference evidence="2" key="1">
    <citation type="journal article" date="2014" name="Int. J. Syst. Evol. Microbiol.">
        <title>Complete genome sequence of Corynebacterium casei LMG S-19264T (=DSM 44701T), isolated from a smear-ripened cheese.</title>
        <authorList>
            <consortium name="US DOE Joint Genome Institute (JGI-PGF)"/>
            <person name="Walter F."/>
            <person name="Albersmeier A."/>
            <person name="Kalinowski J."/>
            <person name="Ruckert C."/>
        </authorList>
    </citation>
    <scope>NUCLEOTIDE SEQUENCE</scope>
    <source>
        <strain evidence="2">CGMCC 1.12153</strain>
    </source>
</reference>
<dbReference type="AlphaFoldDB" id="A0A917AZS1"/>
<organism evidence="2 3">
    <name type="scientific">Halobacillus andaensis</name>
    <dbReference type="NCBI Taxonomy" id="1176239"/>
    <lineage>
        <taxon>Bacteria</taxon>
        <taxon>Bacillati</taxon>
        <taxon>Bacillota</taxon>
        <taxon>Bacilli</taxon>
        <taxon>Bacillales</taxon>
        <taxon>Bacillaceae</taxon>
        <taxon>Halobacillus</taxon>
    </lineage>
</organism>
<accession>A0A917AZS1</accession>
<name>A0A917AZS1_HALAA</name>
<evidence type="ECO:0000259" key="1">
    <source>
        <dbReference type="Pfam" id="PF01593"/>
    </source>
</evidence>
<dbReference type="Gene3D" id="3.90.660.10">
    <property type="match status" value="1"/>
</dbReference>
<proteinExistence type="predicted"/>
<dbReference type="SUPFAM" id="SSF54373">
    <property type="entry name" value="FAD-linked reductases, C-terminal domain"/>
    <property type="match status" value="1"/>
</dbReference>
<dbReference type="EMBL" id="BMEL01000001">
    <property type="protein sequence ID" value="GGF10225.1"/>
    <property type="molecule type" value="Genomic_DNA"/>
</dbReference>
<sequence length="92" mass="10387">MVWSSISEEKINKALRGLAKIYDPKVYDGYLNGEAYDWGRNPYSAGCFTLFAPYQEEDFANSLFSPEGRVHFAGEHISSYHGWVEGAIETSN</sequence>
<dbReference type="InterPro" id="IPR002937">
    <property type="entry name" value="Amino_oxidase"/>
</dbReference>
<dbReference type="Gene3D" id="1.10.10.1620">
    <property type="match status" value="1"/>
</dbReference>
<dbReference type="Pfam" id="PF01593">
    <property type="entry name" value="Amino_oxidase"/>
    <property type="match status" value="1"/>
</dbReference>
<gene>
    <name evidence="2" type="ORF">GCM10010954_05930</name>
</gene>
<reference evidence="2" key="2">
    <citation type="submission" date="2020-09" db="EMBL/GenBank/DDBJ databases">
        <authorList>
            <person name="Sun Q."/>
            <person name="Zhou Y."/>
        </authorList>
    </citation>
    <scope>NUCLEOTIDE SEQUENCE</scope>
    <source>
        <strain evidence="2">CGMCC 1.12153</strain>
    </source>
</reference>
<protein>
    <recommendedName>
        <fullName evidence="1">Amine oxidase domain-containing protein</fullName>
    </recommendedName>
</protein>
<evidence type="ECO:0000313" key="2">
    <source>
        <dbReference type="EMBL" id="GGF10225.1"/>
    </source>
</evidence>
<evidence type="ECO:0000313" key="3">
    <source>
        <dbReference type="Proteomes" id="UP000660110"/>
    </source>
</evidence>
<comment type="caution">
    <text evidence="2">The sequence shown here is derived from an EMBL/GenBank/DDBJ whole genome shotgun (WGS) entry which is preliminary data.</text>
</comment>
<feature type="domain" description="Amine oxidase" evidence="1">
    <location>
        <begin position="8"/>
        <end position="90"/>
    </location>
</feature>